<feature type="domain" description="BD-FAE-like" evidence="3">
    <location>
        <begin position="43"/>
        <end position="248"/>
    </location>
</feature>
<dbReference type="PANTHER" id="PTHR48081">
    <property type="entry name" value="AB HYDROLASE SUPERFAMILY PROTEIN C4A8.06C"/>
    <property type="match status" value="1"/>
</dbReference>
<dbReference type="InterPro" id="IPR049492">
    <property type="entry name" value="BD-FAE-like_dom"/>
</dbReference>
<dbReference type="Proteomes" id="UP000253426">
    <property type="component" value="Unassembled WGS sequence"/>
</dbReference>
<accession>A0A366H5F3</accession>
<dbReference type="GO" id="GO:0016787">
    <property type="term" value="F:hydrolase activity"/>
    <property type="evidence" value="ECO:0007669"/>
    <property type="project" value="UniProtKB-KW"/>
</dbReference>
<dbReference type="AlphaFoldDB" id="A0A366H5F3"/>
<protein>
    <submittedName>
        <fullName evidence="4">Acetyl esterase/lipase</fullName>
    </submittedName>
</protein>
<dbReference type="Pfam" id="PF20434">
    <property type="entry name" value="BD-FAE"/>
    <property type="match status" value="1"/>
</dbReference>
<dbReference type="InterPro" id="IPR029058">
    <property type="entry name" value="AB_hydrolase_fold"/>
</dbReference>
<dbReference type="PANTHER" id="PTHR48081:SF13">
    <property type="entry name" value="ALPHA_BETA HYDROLASE"/>
    <property type="match status" value="1"/>
</dbReference>
<organism evidence="4 5">
    <name type="scientific">Roseimicrobium gellanilyticum</name>
    <dbReference type="NCBI Taxonomy" id="748857"/>
    <lineage>
        <taxon>Bacteria</taxon>
        <taxon>Pseudomonadati</taxon>
        <taxon>Verrucomicrobiota</taxon>
        <taxon>Verrucomicrobiia</taxon>
        <taxon>Verrucomicrobiales</taxon>
        <taxon>Verrucomicrobiaceae</taxon>
        <taxon>Roseimicrobium</taxon>
    </lineage>
</organism>
<feature type="chain" id="PRO_5017000665" evidence="2">
    <location>
        <begin position="24"/>
        <end position="296"/>
    </location>
</feature>
<keyword evidence="5" id="KW-1185">Reference proteome</keyword>
<proteinExistence type="predicted"/>
<keyword evidence="1" id="KW-0378">Hydrolase</keyword>
<evidence type="ECO:0000256" key="1">
    <source>
        <dbReference type="ARBA" id="ARBA00022801"/>
    </source>
</evidence>
<dbReference type="Gene3D" id="3.40.50.1820">
    <property type="entry name" value="alpha/beta hydrolase"/>
    <property type="match status" value="1"/>
</dbReference>
<comment type="caution">
    <text evidence="4">The sequence shown here is derived from an EMBL/GenBank/DDBJ whole genome shotgun (WGS) entry which is preliminary data.</text>
</comment>
<evidence type="ECO:0000313" key="4">
    <source>
        <dbReference type="EMBL" id="RBP36604.1"/>
    </source>
</evidence>
<dbReference type="EMBL" id="QNRR01000016">
    <property type="protein sequence ID" value="RBP36604.1"/>
    <property type="molecule type" value="Genomic_DNA"/>
</dbReference>
<dbReference type="InterPro" id="IPR050300">
    <property type="entry name" value="GDXG_lipolytic_enzyme"/>
</dbReference>
<evidence type="ECO:0000313" key="5">
    <source>
        <dbReference type="Proteomes" id="UP000253426"/>
    </source>
</evidence>
<dbReference type="RefSeq" id="WP_113961840.1">
    <property type="nucleotide sequence ID" value="NZ_QNRR01000016.1"/>
</dbReference>
<feature type="signal peptide" evidence="2">
    <location>
        <begin position="1"/>
        <end position="23"/>
    </location>
</feature>
<reference evidence="4 5" key="1">
    <citation type="submission" date="2018-06" db="EMBL/GenBank/DDBJ databases">
        <title>Genomic Encyclopedia of Type Strains, Phase IV (KMG-IV): sequencing the most valuable type-strain genomes for metagenomic binning, comparative biology and taxonomic classification.</title>
        <authorList>
            <person name="Goeker M."/>
        </authorList>
    </citation>
    <scope>NUCLEOTIDE SEQUENCE [LARGE SCALE GENOMIC DNA]</scope>
    <source>
        <strain evidence="4 5">DSM 25532</strain>
    </source>
</reference>
<name>A0A366H5F3_9BACT</name>
<evidence type="ECO:0000256" key="2">
    <source>
        <dbReference type="SAM" id="SignalP"/>
    </source>
</evidence>
<dbReference type="OrthoDB" id="24847at2"/>
<evidence type="ECO:0000259" key="3">
    <source>
        <dbReference type="Pfam" id="PF20434"/>
    </source>
</evidence>
<sequence>MLCRFLLASIVLGSAISTIPLHAETTLTRNIEFAKVGDVSLKLDLYVPSGTVKSPLIVYVHGGAWRAGDKEDMPLGALVQKGFAVASVDYRLSGSAPFPAMIHDIKAAIRFLRAHGKEHGLSDTSRIAIVGSSAGGHLAALVGVTSGVKELEGTVGKDLKESSSVESIISLYGASNLQSILGQTIPAGLIIREPALHQLLGGLPDKQPQLAKLGSPVAHIDASDPPLLLIHGDADPQMPYEQSLELKAAYEKAGLPAQLITIPGGKHGGKEFHDATRTAQMAEFLESVNTKAKTAK</sequence>
<gene>
    <name evidence="4" type="ORF">DES53_11643</name>
</gene>
<keyword evidence="2" id="KW-0732">Signal</keyword>
<dbReference type="SUPFAM" id="SSF53474">
    <property type="entry name" value="alpha/beta-Hydrolases"/>
    <property type="match status" value="1"/>
</dbReference>